<organism evidence="4 5">
    <name type="scientific">Karstenula rhodostoma CBS 690.94</name>
    <dbReference type="NCBI Taxonomy" id="1392251"/>
    <lineage>
        <taxon>Eukaryota</taxon>
        <taxon>Fungi</taxon>
        <taxon>Dikarya</taxon>
        <taxon>Ascomycota</taxon>
        <taxon>Pezizomycotina</taxon>
        <taxon>Dothideomycetes</taxon>
        <taxon>Pleosporomycetidae</taxon>
        <taxon>Pleosporales</taxon>
        <taxon>Massarineae</taxon>
        <taxon>Didymosphaeriaceae</taxon>
        <taxon>Karstenula</taxon>
    </lineage>
</organism>
<dbReference type="InterPro" id="IPR036291">
    <property type="entry name" value="NAD(P)-bd_dom_sf"/>
</dbReference>
<dbReference type="Proteomes" id="UP000799764">
    <property type="component" value="Unassembled WGS sequence"/>
</dbReference>
<dbReference type="PANTHER" id="PTHR42760">
    <property type="entry name" value="SHORT-CHAIN DEHYDROGENASES/REDUCTASES FAMILY MEMBER"/>
    <property type="match status" value="1"/>
</dbReference>
<dbReference type="Pfam" id="PF00106">
    <property type="entry name" value="adh_short"/>
    <property type="match status" value="1"/>
</dbReference>
<dbReference type="PRINTS" id="PR00081">
    <property type="entry name" value="GDHRDH"/>
</dbReference>
<evidence type="ECO:0000313" key="5">
    <source>
        <dbReference type="Proteomes" id="UP000799764"/>
    </source>
</evidence>
<accession>A0A9P4U4R4</accession>
<dbReference type="PRINTS" id="PR00080">
    <property type="entry name" value="SDRFAMILY"/>
</dbReference>
<dbReference type="GO" id="GO:0016616">
    <property type="term" value="F:oxidoreductase activity, acting on the CH-OH group of donors, NAD or NADP as acceptor"/>
    <property type="evidence" value="ECO:0007669"/>
    <property type="project" value="TreeGrafter"/>
</dbReference>
<evidence type="ECO:0000256" key="3">
    <source>
        <dbReference type="RuleBase" id="RU000363"/>
    </source>
</evidence>
<evidence type="ECO:0000256" key="1">
    <source>
        <dbReference type="ARBA" id="ARBA00006484"/>
    </source>
</evidence>
<keyword evidence="5" id="KW-1185">Reference proteome</keyword>
<gene>
    <name evidence="4" type="ORF">P171DRAFT_399150</name>
</gene>
<dbReference type="EMBL" id="MU001513">
    <property type="protein sequence ID" value="KAF2438244.1"/>
    <property type="molecule type" value="Genomic_DNA"/>
</dbReference>
<evidence type="ECO:0000256" key="2">
    <source>
        <dbReference type="ARBA" id="ARBA00023002"/>
    </source>
</evidence>
<proteinExistence type="inferred from homology"/>
<dbReference type="Gene3D" id="3.40.50.720">
    <property type="entry name" value="NAD(P)-binding Rossmann-like Domain"/>
    <property type="match status" value="1"/>
</dbReference>
<comment type="similarity">
    <text evidence="1 3">Belongs to the short-chain dehydrogenases/reductases (SDR) family.</text>
</comment>
<keyword evidence="2" id="KW-0560">Oxidoreductase</keyword>
<reference evidence="4" key="1">
    <citation type="journal article" date="2020" name="Stud. Mycol.">
        <title>101 Dothideomycetes genomes: a test case for predicting lifestyles and emergence of pathogens.</title>
        <authorList>
            <person name="Haridas S."/>
            <person name="Albert R."/>
            <person name="Binder M."/>
            <person name="Bloem J."/>
            <person name="Labutti K."/>
            <person name="Salamov A."/>
            <person name="Andreopoulos B."/>
            <person name="Baker S."/>
            <person name="Barry K."/>
            <person name="Bills G."/>
            <person name="Bluhm B."/>
            <person name="Cannon C."/>
            <person name="Castanera R."/>
            <person name="Culley D."/>
            <person name="Daum C."/>
            <person name="Ezra D."/>
            <person name="Gonzalez J."/>
            <person name="Henrissat B."/>
            <person name="Kuo A."/>
            <person name="Liang C."/>
            <person name="Lipzen A."/>
            <person name="Lutzoni F."/>
            <person name="Magnuson J."/>
            <person name="Mondo S."/>
            <person name="Nolan M."/>
            <person name="Ohm R."/>
            <person name="Pangilinan J."/>
            <person name="Park H.-J."/>
            <person name="Ramirez L."/>
            <person name="Alfaro M."/>
            <person name="Sun H."/>
            <person name="Tritt A."/>
            <person name="Yoshinaga Y."/>
            <person name="Zwiers L.-H."/>
            <person name="Turgeon B."/>
            <person name="Goodwin S."/>
            <person name="Spatafora J."/>
            <person name="Crous P."/>
            <person name="Grigoriev I."/>
        </authorList>
    </citation>
    <scope>NUCLEOTIDE SEQUENCE</scope>
    <source>
        <strain evidence="4">CBS 690.94</strain>
    </source>
</reference>
<comment type="caution">
    <text evidence="4">The sequence shown here is derived from an EMBL/GenBank/DDBJ whole genome shotgun (WGS) entry which is preliminary data.</text>
</comment>
<dbReference type="SUPFAM" id="SSF51735">
    <property type="entry name" value="NAD(P)-binding Rossmann-fold domains"/>
    <property type="match status" value="1"/>
</dbReference>
<evidence type="ECO:0000313" key="4">
    <source>
        <dbReference type="EMBL" id="KAF2438244.1"/>
    </source>
</evidence>
<dbReference type="PANTHER" id="PTHR42760:SF37">
    <property type="entry name" value="CLAVALDEHYDE DEHYDROGENASE"/>
    <property type="match status" value="1"/>
</dbReference>
<dbReference type="AlphaFoldDB" id="A0A9P4U4R4"/>
<dbReference type="CDD" id="cd05233">
    <property type="entry name" value="SDR_c"/>
    <property type="match status" value="1"/>
</dbReference>
<dbReference type="InterPro" id="IPR002347">
    <property type="entry name" value="SDR_fam"/>
</dbReference>
<protein>
    <submittedName>
        <fullName evidence="4">NAD-P-binding protein</fullName>
    </submittedName>
</protein>
<name>A0A9P4U4R4_9PLEO</name>
<dbReference type="OrthoDB" id="1933717at2759"/>
<sequence length="302" mass="33360">MSTNPKSQLQSSGVDFTPTVHHDTYDYIKPQQFDLKNRAVFITGASKGIGRATAISYAKAGAMQIAIAARTDMEEVESAMIRAAKDAGKDAPQILRLQVDVTDDRSVQEAAKQVETTFGRLDFLINNAGYLEKFVPLHESKVDDWWKVWEVNIKGVYLVTRALLPLLLKSNDSRRTIINVSSISANLSVPGASGYQSGKLALLRFGECMNTDYADKGILSFAIHPGGIPTELAKGMPEAMHYVLTDTAELAGDSIVWLTAERREWIKGRYVSCNWDMKEFLGKRTAIEDGDLLKVRLDVGLS</sequence>